<evidence type="ECO:0000313" key="5">
    <source>
        <dbReference type="Proteomes" id="UP001501147"/>
    </source>
</evidence>
<name>A0ABP8ZRW1_9ACTN</name>
<evidence type="ECO:0000256" key="2">
    <source>
        <dbReference type="PROSITE-ProRule" id="PRU00703"/>
    </source>
</evidence>
<dbReference type="PANTHER" id="PTHR43080">
    <property type="entry name" value="CBS DOMAIN-CONTAINING PROTEIN CBSX3, MITOCHONDRIAL"/>
    <property type="match status" value="1"/>
</dbReference>
<evidence type="ECO:0000313" key="4">
    <source>
        <dbReference type="EMBL" id="GAA4762999.1"/>
    </source>
</evidence>
<organism evidence="4 5">
    <name type="scientific">Streptomyces sanyensis</name>
    <dbReference type="NCBI Taxonomy" id="568869"/>
    <lineage>
        <taxon>Bacteria</taxon>
        <taxon>Bacillati</taxon>
        <taxon>Actinomycetota</taxon>
        <taxon>Actinomycetes</taxon>
        <taxon>Kitasatosporales</taxon>
        <taxon>Streptomycetaceae</taxon>
        <taxon>Streptomyces</taxon>
    </lineage>
</organism>
<dbReference type="Pfam" id="PF00571">
    <property type="entry name" value="CBS"/>
    <property type="match status" value="2"/>
</dbReference>
<proteinExistence type="predicted"/>
<reference evidence="5" key="1">
    <citation type="journal article" date="2019" name="Int. J. Syst. Evol. Microbiol.">
        <title>The Global Catalogue of Microorganisms (GCM) 10K type strain sequencing project: providing services to taxonomists for standard genome sequencing and annotation.</title>
        <authorList>
            <consortium name="The Broad Institute Genomics Platform"/>
            <consortium name="The Broad Institute Genome Sequencing Center for Infectious Disease"/>
            <person name="Wu L."/>
            <person name="Ma J."/>
        </authorList>
    </citation>
    <scope>NUCLEOTIDE SEQUENCE [LARGE SCALE GENOMIC DNA]</scope>
    <source>
        <strain evidence="5">JCM 18324</strain>
    </source>
</reference>
<keyword evidence="1 2" id="KW-0129">CBS domain</keyword>
<dbReference type="SUPFAM" id="SSF54631">
    <property type="entry name" value="CBS-domain pair"/>
    <property type="match status" value="1"/>
</dbReference>
<dbReference type="Proteomes" id="UP001501147">
    <property type="component" value="Unassembled WGS sequence"/>
</dbReference>
<gene>
    <name evidence="4" type="ORF">GCM10023329_05750</name>
</gene>
<keyword evidence="5" id="KW-1185">Reference proteome</keyword>
<accession>A0ABP8ZRW1</accession>
<dbReference type="InterPro" id="IPR051257">
    <property type="entry name" value="Diverse_CBS-Domain"/>
</dbReference>
<feature type="domain" description="CBS" evidence="3">
    <location>
        <begin position="7"/>
        <end position="65"/>
    </location>
</feature>
<dbReference type="Gene3D" id="3.10.580.10">
    <property type="entry name" value="CBS-domain"/>
    <property type="match status" value="1"/>
</dbReference>
<dbReference type="SMART" id="SM00116">
    <property type="entry name" value="CBS"/>
    <property type="match status" value="2"/>
</dbReference>
<dbReference type="RefSeq" id="WP_345608995.1">
    <property type="nucleotide sequence ID" value="NZ_BAABJV010000001.1"/>
</dbReference>
<dbReference type="InterPro" id="IPR046342">
    <property type="entry name" value="CBS_dom_sf"/>
</dbReference>
<dbReference type="EMBL" id="BAABJV010000001">
    <property type="protein sequence ID" value="GAA4762999.1"/>
    <property type="molecule type" value="Genomic_DNA"/>
</dbReference>
<dbReference type="InterPro" id="IPR000644">
    <property type="entry name" value="CBS_dom"/>
</dbReference>
<protein>
    <recommendedName>
        <fullName evidence="3">CBS domain-containing protein</fullName>
    </recommendedName>
</protein>
<dbReference type="PANTHER" id="PTHR43080:SF2">
    <property type="entry name" value="CBS DOMAIN-CONTAINING PROTEIN"/>
    <property type="match status" value="1"/>
</dbReference>
<dbReference type="PROSITE" id="PS51371">
    <property type="entry name" value="CBS"/>
    <property type="match status" value="2"/>
</dbReference>
<sequence length="153" mass="15975">MNVSQPMSRPAVSVPTGTPLGQVAREMAAYGVGSVVVTEGGALRGIVTDRDLALSALARRLDPDEAVDAVMTSPVITLDADDDVQTAYRTFRRAGVRRLPVLDGPRVVGVLTVDDLLMDVFQRLADLLGPVAWSVLEEPPGPPAAGTASRTGG</sequence>
<evidence type="ECO:0000256" key="1">
    <source>
        <dbReference type="ARBA" id="ARBA00023122"/>
    </source>
</evidence>
<evidence type="ECO:0000259" key="3">
    <source>
        <dbReference type="PROSITE" id="PS51371"/>
    </source>
</evidence>
<comment type="caution">
    <text evidence="4">The sequence shown here is derived from an EMBL/GenBank/DDBJ whole genome shotgun (WGS) entry which is preliminary data.</text>
</comment>
<feature type="domain" description="CBS" evidence="3">
    <location>
        <begin position="71"/>
        <end position="127"/>
    </location>
</feature>